<dbReference type="AlphaFoldDB" id="A0A0D2P541"/>
<dbReference type="OrthoDB" id="3208495at2759"/>
<evidence type="ECO:0000313" key="3">
    <source>
        <dbReference type="Proteomes" id="UP000054270"/>
    </source>
</evidence>
<organism evidence="2 3">
    <name type="scientific">Hypholoma sublateritium (strain FD-334 SS-4)</name>
    <dbReference type="NCBI Taxonomy" id="945553"/>
    <lineage>
        <taxon>Eukaryota</taxon>
        <taxon>Fungi</taxon>
        <taxon>Dikarya</taxon>
        <taxon>Basidiomycota</taxon>
        <taxon>Agaricomycotina</taxon>
        <taxon>Agaricomycetes</taxon>
        <taxon>Agaricomycetidae</taxon>
        <taxon>Agaricales</taxon>
        <taxon>Agaricineae</taxon>
        <taxon>Strophariaceae</taxon>
        <taxon>Hypholoma</taxon>
    </lineage>
</organism>
<feature type="non-terminal residue" evidence="2">
    <location>
        <position position="1"/>
    </location>
</feature>
<keyword evidence="3" id="KW-1185">Reference proteome</keyword>
<feature type="non-terminal residue" evidence="2">
    <location>
        <position position="111"/>
    </location>
</feature>
<dbReference type="EMBL" id="KN817541">
    <property type="protein sequence ID" value="KJA23741.1"/>
    <property type="molecule type" value="Genomic_DNA"/>
</dbReference>
<proteinExistence type="predicted"/>
<reference evidence="3" key="1">
    <citation type="submission" date="2014-04" db="EMBL/GenBank/DDBJ databases">
        <title>Evolutionary Origins and Diversification of the Mycorrhizal Mutualists.</title>
        <authorList>
            <consortium name="DOE Joint Genome Institute"/>
            <consortium name="Mycorrhizal Genomics Consortium"/>
            <person name="Kohler A."/>
            <person name="Kuo A."/>
            <person name="Nagy L.G."/>
            <person name="Floudas D."/>
            <person name="Copeland A."/>
            <person name="Barry K.W."/>
            <person name="Cichocki N."/>
            <person name="Veneault-Fourrey C."/>
            <person name="LaButti K."/>
            <person name="Lindquist E.A."/>
            <person name="Lipzen A."/>
            <person name="Lundell T."/>
            <person name="Morin E."/>
            <person name="Murat C."/>
            <person name="Riley R."/>
            <person name="Ohm R."/>
            <person name="Sun H."/>
            <person name="Tunlid A."/>
            <person name="Henrissat B."/>
            <person name="Grigoriev I.V."/>
            <person name="Hibbett D.S."/>
            <person name="Martin F."/>
        </authorList>
    </citation>
    <scope>NUCLEOTIDE SEQUENCE [LARGE SCALE GENOMIC DNA]</scope>
    <source>
        <strain evidence="3">FD-334 SS-4</strain>
    </source>
</reference>
<feature type="compositionally biased region" description="Polar residues" evidence="1">
    <location>
        <begin position="1"/>
        <end position="19"/>
    </location>
</feature>
<accession>A0A0D2P541</accession>
<dbReference type="OMA" id="NNSVICY"/>
<feature type="region of interest" description="Disordered" evidence="1">
    <location>
        <begin position="1"/>
        <end position="23"/>
    </location>
</feature>
<evidence type="ECO:0000256" key="1">
    <source>
        <dbReference type="SAM" id="MobiDB-lite"/>
    </source>
</evidence>
<protein>
    <submittedName>
        <fullName evidence="2">Uncharacterized protein</fullName>
    </submittedName>
</protein>
<gene>
    <name evidence="2" type="ORF">HYPSUDRAFT_124264</name>
</gene>
<dbReference type="STRING" id="945553.A0A0D2P541"/>
<sequence>TTTSNSFGMYRQYPNNPTHNPDDTIGLQDLADGTAPKAINETQSSSISRLSVIPDDQTSNAQSYFPFQNSTIFGLMNWMWTGSAMKSICEMKNLINFLKSDKFKKEDLDNF</sequence>
<name>A0A0D2P541_HYPSF</name>
<dbReference type="Proteomes" id="UP000054270">
    <property type="component" value="Unassembled WGS sequence"/>
</dbReference>
<evidence type="ECO:0000313" key="2">
    <source>
        <dbReference type="EMBL" id="KJA23741.1"/>
    </source>
</evidence>